<dbReference type="GO" id="GO:1990281">
    <property type="term" value="C:efflux pump complex"/>
    <property type="evidence" value="ECO:0007669"/>
    <property type="project" value="TreeGrafter"/>
</dbReference>
<comment type="subcellular location">
    <subcellularLocation>
        <location evidence="1">Cell outer membrane</location>
    </subcellularLocation>
</comment>
<gene>
    <name evidence="9" type="ORF">H5P30_17375</name>
</gene>
<comment type="similarity">
    <text evidence="2">Belongs to the outer membrane factor (OMF) (TC 1.B.17) family.</text>
</comment>
<dbReference type="Proteomes" id="UP000525652">
    <property type="component" value="Unassembled WGS sequence"/>
</dbReference>
<evidence type="ECO:0000313" key="9">
    <source>
        <dbReference type="EMBL" id="MBC2603555.1"/>
    </source>
</evidence>
<dbReference type="Pfam" id="PF02321">
    <property type="entry name" value="OEP"/>
    <property type="match status" value="1"/>
</dbReference>
<dbReference type="Gene3D" id="1.20.1600.10">
    <property type="entry name" value="Outer membrane efflux proteins (OEP)"/>
    <property type="match status" value="1"/>
</dbReference>
<keyword evidence="10" id="KW-1185">Reference proteome</keyword>
<dbReference type="InterPro" id="IPR003423">
    <property type="entry name" value="OMP_efflux"/>
</dbReference>
<dbReference type="SUPFAM" id="SSF56954">
    <property type="entry name" value="Outer membrane efflux proteins (OEP)"/>
    <property type="match status" value="1"/>
</dbReference>
<reference evidence="9 10" key="1">
    <citation type="submission" date="2020-07" db="EMBL/GenBank/DDBJ databases">
        <authorList>
            <person name="Feng X."/>
        </authorList>
    </citation>
    <scope>NUCLEOTIDE SEQUENCE [LARGE SCALE GENOMIC DNA]</scope>
    <source>
        <strain evidence="9 10">JCM14086</strain>
    </source>
</reference>
<keyword evidence="6" id="KW-0472">Membrane</keyword>
<feature type="signal peptide" evidence="8">
    <location>
        <begin position="1"/>
        <end position="26"/>
    </location>
</feature>
<keyword evidence="3" id="KW-0813">Transport</keyword>
<dbReference type="GO" id="GO:0015562">
    <property type="term" value="F:efflux transmembrane transporter activity"/>
    <property type="evidence" value="ECO:0007669"/>
    <property type="project" value="InterPro"/>
</dbReference>
<sequence>MSSRKFMGNAALVFAGIFFLSGCASVDEWSVFEPDYSEKLAKETDREKPVETEEWIAPENLPTKVVRDGEEVYEVSVEEAVFLALQNNPELRVQTLNPVIAGAFVQIERGVFDPELYALFEYQEENLIEASRSTEEEFSVDGSSRAAEVGIRQRLPTGTDLELAAVQEQSVSNRTPEQNEARLGLTVTQSLLKGFGPVVNLASIQLAEWDSLISQYELWGYGEALIADVEIAYWRWVLARREIAIFEQSFAVAELQRDEIEQRIELGALPENDAAAVRAEVALRRRDLIDAQSALEESRLRLARMILPDGFVLQGGDVLPTSEPQLEEPPPLENIDERIQLALESRPDLREAELRLDQARLETIVSRNGLLPRLDFFLSLGKTGYASSFSDSFRNLDGDTYDWSIGGEFSYPLGNRAGRGEQLAARATRDQALQSIRNLRRVIRTDVLLAANELERTRRQIGATAATVELQRQSVEAEKERLEVGIGTSLQLSQVQRDLLEAEIERVRAIVQYRIAQVELYLAEGSLLERRGIVLSPRFGAGR</sequence>
<organism evidence="9 10">
    <name type="scientific">Puniceicoccus vermicola</name>
    <dbReference type="NCBI Taxonomy" id="388746"/>
    <lineage>
        <taxon>Bacteria</taxon>
        <taxon>Pseudomonadati</taxon>
        <taxon>Verrucomicrobiota</taxon>
        <taxon>Opitutia</taxon>
        <taxon>Puniceicoccales</taxon>
        <taxon>Puniceicoccaceae</taxon>
        <taxon>Puniceicoccus</taxon>
    </lineage>
</organism>
<evidence type="ECO:0000256" key="3">
    <source>
        <dbReference type="ARBA" id="ARBA00022448"/>
    </source>
</evidence>
<dbReference type="PROSITE" id="PS51257">
    <property type="entry name" value="PROKAR_LIPOPROTEIN"/>
    <property type="match status" value="1"/>
</dbReference>
<evidence type="ECO:0000313" key="10">
    <source>
        <dbReference type="Proteomes" id="UP000525652"/>
    </source>
</evidence>
<evidence type="ECO:0000256" key="2">
    <source>
        <dbReference type="ARBA" id="ARBA00007613"/>
    </source>
</evidence>
<accession>A0A7X1B353</accession>
<proteinExistence type="inferred from homology"/>
<evidence type="ECO:0000256" key="5">
    <source>
        <dbReference type="ARBA" id="ARBA00022692"/>
    </source>
</evidence>
<dbReference type="AlphaFoldDB" id="A0A7X1B353"/>
<dbReference type="PANTHER" id="PTHR30026:SF23">
    <property type="entry name" value="TO APRF-PUTATIVE OUTER MEMBRANE EFFLUX PROTEIN OR SECRETED ALKALINE PHOSPHATASE-RELATED"/>
    <property type="match status" value="1"/>
</dbReference>
<keyword evidence="4" id="KW-1134">Transmembrane beta strand</keyword>
<dbReference type="GO" id="GO:0015288">
    <property type="term" value="F:porin activity"/>
    <property type="evidence" value="ECO:0007669"/>
    <property type="project" value="TreeGrafter"/>
</dbReference>
<dbReference type="EMBL" id="JACHVA010000127">
    <property type="protein sequence ID" value="MBC2603555.1"/>
    <property type="molecule type" value="Genomic_DNA"/>
</dbReference>
<dbReference type="PANTHER" id="PTHR30026">
    <property type="entry name" value="OUTER MEMBRANE PROTEIN TOLC"/>
    <property type="match status" value="1"/>
</dbReference>
<comment type="caution">
    <text evidence="9">The sequence shown here is derived from an EMBL/GenBank/DDBJ whole genome shotgun (WGS) entry which is preliminary data.</text>
</comment>
<feature type="chain" id="PRO_5031483698" evidence="8">
    <location>
        <begin position="27"/>
        <end position="543"/>
    </location>
</feature>
<name>A0A7X1B353_9BACT</name>
<evidence type="ECO:0000256" key="4">
    <source>
        <dbReference type="ARBA" id="ARBA00022452"/>
    </source>
</evidence>
<protein>
    <submittedName>
        <fullName evidence="9">TolC family protein</fullName>
    </submittedName>
</protein>
<dbReference type="InterPro" id="IPR051906">
    <property type="entry name" value="TolC-like"/>
</dbReference>
<keyword evidence="8" id="KW-0732">Signal</keyword>
<dbReference type="RefSeq" id="WP_185694179.1">
    <property type="nucleotide sequence ID" value="NZ_JACHVA010000127.1"/>
</dbReference>
<keyword evidence="5" id="KW-0812">Transmembrane</keyword>
<evidence type="ECO:0000256" key="1">
    <source>
        <dbReference type="ARBA" id="ARBA00004442"/>
    </source>
</evidence>
<evidence type="ECO:0000256" key="6">
    <source>
        <dbReference type="ARBA" id="ARBA00023136"/>
    </source>
</evidence>
<keyword evidence="7" id="KW-0998">Cell outer membrane</keyword>
<dbReference type="GO" id="GO:0009279">
    <property type="term" value="C:cell outer membrane"/>
    <property type="evidence" value="ECO:0007669"/>
    <property type="project" value="UniProtKB-SubCell"/>
</dbReference>
<evidence type="ECO:0000256" key="8">
    <source>
        <dbReference type="SAM" id="SignalP"/>
    </source>
</evidence>
<evidence type="ECO:0000256" key="7">
    <source>
        <dbReference type="ARBA" id="ARBA00023237"/>
    </source>
</evidence>